<evidence type="ECO:0000313" key="3">
    <source>
        <dbReference type="Proteomes" id="UP000008022"/>
    </source>
</evidence>
<dbReference type="Proteomes" id="UP000008022">
    <property type="component" value="Unassembled WGS sequence"/>
</dbReference>
<protein>
    <recommendedName>
        <fullName evidence="4">DUF834 domain-containing protein</fullName>
    </recommendedName>
</protein>
<reference evidence="2" key="2">
    <citation type="submission" date="2015-06" db="UniProtKB">
        <authorList>
            <consortium name="EnsemblPlants"/>
        </authorList>
    </citation>
    <scope>IDENTIFICATION</scope>
</reference>
<feature type="compositionally biased region" description="Basic and acidic residues" evidence="1">
    <location>
        <begin position="10"/>
        <end position="28"/>
    </location>
</feature>
<organism evidence="2 3">
    <name type="scientific">Oryza rufipogon</name>
    <name type="common">Brownbeard rice</name>
    <name type="synonym">Asian wild rice</name>
    <dbReference type="NCBI Taxonomy" id="4529"/>
    <lineage>
        <taxon>Eukaryota</taxon>
        <taxon>Viridiplantae</taxon>
        <taxon>Streptophyta</taxon>
        <taxon>Embryophyta</taxon>
        <taxon>Tracheophyta</taxon>
        <taxon>Spermatophyta</taxon>
        <taxon>Magnoliopsida</taxon>
        <taxon>Liliopsida</taxon>
        <taxon>Poales</taxon>
        <taxon>Poaceae</taxon>
        <taxon>BOP clade</taxon>
        <taxon>Oryzoideae</taxon>
        <taxon>Oryzeae</taxon>
        <taxon>Oryzinae</taxon>
        <taxon>Oryza</taxon>
    </lineage>
</organism>
<sequence>MEEEGADAGRGGEHAAEVEVERAAEERGRHGRRGERRGEGNHDAPWPLTPAIALSSANKRKDEAGVSLNQAAVREEEERRWFGERRGTRSRLRFGIG</sequence>
<dbReference type="Gramene" id="ORUFI02G22420.1">
    <property type="protein sequence ID" value="ORUFI02G22420.1"/>
    <property type="gene ID" value="ORUFI02G22420"/>
</dbReference>
<evidence type="ECO:0008006" key="4">
    <source>
        <dbReference type="Google" id="ProtNLM"/>
    </source>
</evidence>
<dbReference type="AlphaFoldDB" id="A0A0E0NGP4"/>
<proteinExistence type="predicted"/>
<accession>A0A0E0NGP4</accession>
<dbReference type="HOGENOM" id="CLU_2577620_0_0_1"/>
<reference evidence="3" key="1">
    <citation type="submission" date="2013-06" db="EMBL/GenBank/DDBJ databases">
        <authorList>
            <person name="Zhao Q."/>
        </authorList>
    </citation>
    <scope>NUCLEOTIDE SEQUENCE</scope>
    <source>
        <strain evidence="3">cv. W1943</strain>
    </source>
</reference>
<dbReference type="EnsemblPlants" id="ORUFI02G22420.1">
    <property type="protein sequence ID" value="ORUFI02G22420.1"/>
    <property type="gene ID" value="ORUFI02G22420"/>
</dbReference>
<name>A0A0E0NGP4_ORYRU</name>
<keyword evidence="3" id="KW-1185">Reference proteome</keyword>
<evidence type="ECO:0000313" key="2">
    <source>
        <dbReference type="EnsemblPlants" id="ORUFI02G22420.1"/>
    </source>
</evidence>
<evidence type="ECO:0000256" key="1">
    <source>
        <dbReference type="SAM" id="MobiDB-lite"/>
    </source>
</evidence>
<dbReference type="OMA" id="EGNHDAP"/>
<feature type="region of interest" description="Disordered" evidence="1">
    <location>
        <begin position="1"/>
        <end position="65"/>
    </location>
</feature>